<dbReference type="PANTHER" id="PTHR30349">
    <property type="entry name" value="PHAGE INTEGRASE-RELATED"/>
    <property type="match status" value="1"/>
</dbReference>
<gene>
    <name evidence="3" type="ORF">KEG57_36505</name>
</gene>
<dbReference type="GO" id="GO:0006310">
    <property type="term" value="P:DNA recombination"/>
    <property type="evidence" value="ECO:0007669"/>
    <property type="project" value="UniProtKB-KW"/>
</dbReference>
<dbReference type="PROSITE" id="PS51898">
    <property type="entry name" value="TYR_RECOMBINASE"/>
    <property type="match status" value="1"/>
</dbReference>
<keyword evidence="4" id="KW-1185">Reference proteome</keyword>
<accession>A0A9X3XBP0</accession>
<name>A0A9X3XBP0_9BACT</name>
<dbReference type="AlphaFoldDB" id="A0A9X3XBP0"/>
<comment type="caution">
    <text evidence="3">The sequence shown here is derived from an EMBL/GenBank/DDBJ whole genome shotgun (WGS) entry which is preliminary data.</text>
</comment>
<dbReference type="Proteomes" id="UP001151081">
    <property type="component" value="Unassembled WGS sequence"/>
</dbReference>
<evidence type="ECO:0000313" key="3">
    <source>
        <dbReference type="EMBL" id="MDC3986038.1"/>
    </source>
</evidence>
<keyword evidence="1" id="KW-0233">DNA recombination</keyword>
<dbReference type="Gene3D" id="1.10.443.10">
    <property type="entry name" value="Intergrase catalytic core"/>
    <property type="match status" value="1"/>
</dbReference>
<organism evidence="3 4">
    <name type="scientific">Polyangium jinanense</name>
    <dbReference type="NCBI Taxonomy" id="2829994"/>
    <lineage>
        <taxon>Bacteria</taxon>
        <taxon>Pseudomonadati</taxon>
        <taxon>Myxococcota</taxon>
        <taxon>Polyangia</taxon>
        <taxon>Polyangiales</taxon>
        <taxon>Polyangiaceae</taxon>
        <taxon>Polyangium</taxon>
    </lineage>
</organism>
<dbReference type="InterPro" id="IPR002104">
    <property type="entry name" value="Integrase_catalytic"/>
</dbReference>
<dbReference type="InterPro" id="IPR013762">
    <property type="entry name" value="Integrase-like_cat_sf"/>
</dbReference>
<dbReference type="Pfam" id="PF00589">
    <property type="entry name" value="Phage_integrase"/>
    <property type="match status" value="1"/>
</dbReference>
<feature type="domain" description="Tyr recombinase" evidence="2">
    <location>
        <begin position="1"/>
        <end position="84"/>
    </location>
</feature>
<sequence length="84" mass="9612">MQRRHNPPLSGIRQPPAYRNRCSKIRASAYALQRAACLAKIDKRVTCHTLRHSFATHLLEAGTDIRTIQTLLGHSDVRTTMIYR</sequence>
<dbReference type="GO" id="GO:0003677">
    <property type="term" value="F:DNA binding"/>
    <property type="evidence" value="ECO:0007669"/>
    <property type="project" value="InterPro"/>
</dbReference>
<evidence type="ECO:0000313" key="4">
    <source>
        <dbReference type="Proteomes" id="UP001151081"/>
    </source>
</evidence>
<reference evidence="3 4" key="1">
    <citation type="submission" date="2021-04" db="EMBL/GenBank/DDBJ databases">
        <title>Genome analysis of Polyangium sp.</title>
        <authorList>
            <person name="Li Y."/>
            <person name="Wang J."/>
        </authorList>
    </citation>
    <scope>NUCLEOTIDE SEQUENCE [LARGE SCALE GENOMIC DNA]</scope>
    <source>
        <strain evidence="3 4">SDU14</strain>
    </source>
</reference>
<dbReference type="GO" id="GO:0015074">
    <property type="term" value="P:DNA integration"/>
    <property type="evidence" value="ECO:0007669"/>
    <property type="project" value="InterPro"/>
</dbReference>
<dbReference type="InterPro" id="IPR011010">
    <property type="entry name" value="DNA_brk_join_enz"/>
</dbReference>
<protein>
    <submittedName>
        <fullName evidence="3">Tyrosine-type recombinase/integrase</fullName>
    </submittedName>
</protein>
<dbReference type="SUPFAM" id="SSF56349">
    <property type="entry name" value="DNA breaking-rejoining enzymes"/>
    <property type="match status" value="1"/>
</dbReference>
<dbReference type="PANTHER" id="PTHR30349:SF64">
    <property type="entry name" value="PROPHAGE INTEGRASE INTD-RELATED"/>
    <property type="match status" value="1"/>
</dbReference>
<dbReference type="EMBL" id="JAGTJJ010000034">
    <property type="protein sequence ID" value="MDC3986038.1"/>
    <property type="molecule type" value="Genomic_DNA"/>
</dbReference>
<evidence type="ECO:0000256" key="1">
    <source>
        <dbReference type="ARBA" id="ARBA00023172"/>
    </source>
</evidence>
<proteinExistence type="predicted"/>
<dbReference type="InterPro" id="IPR050090">
    <property type="entry name" value="Tyrosine_recombinase_XerCD"/>
</dbReference>
<evidence type="ECO:0000259" key="2">
    <source>
        <dbReference type="PROSITE" id="PS51898"/>
    </source>
</evidence>